<comment type="similarity">
    <text evidence="2 10">Belongs to the ABC-4 integral membrane protein family. FtsX subfamily.</text>
</comment>
<evidence type="ECO:0000256" key="1">
    <source>
        <dbReference type="ARBA" id="ARBA00004651"/>
    </source>
</evidence>
<evidence type="ECO:0000256" key="6">
    <source>
        <dbReference type="ARBA" id="ARBA00022692"/>
    </source>
</evidence>
<dbReference type="InterPro" id="IPR003838">
    <property type="entry name" value="ABC3_permease_C"/>
</dbReference>
<evidence type="ECO:0000256" key="2">
    <source>
        <dbReference type="ARBA" id="ARBA00007379"/>
    </source>
</evidence>
<accession>A0ABS3LDX0</accession>
<comment type="subcellular location">
    <subcellularLocation>
        <location evidence="1">Cell membrane</location>
        <topology evidence="1">Multi-pass membrane protein</topology>
    </subcellularLocation>
</comment>
<evidence type="ECO:0000313" key="14">
    <source>
        <dbReference type="EMBL" id="MBO1307822.1"/>
    </source>
</evidence>
<gene>
    <name evidence="14" type="ORF">JZO70_16730</name>
</gene>
<reference evidence="14 15" key="1">
    <citation type="submission" date="2021-03" db="EMBL/GenBank/DDBJ databases">
        <title>Enterococcal diversity collection.</title>
        <authorList>
            <person name="Gilmore M.S."/>
            <person name="Schwartzman J."/>
            <person name="Van Tyne D."/>
            <person name="Martin M."/>
            <person name="Earl A.M."/>
            <person name="Manson A.L."/>
            <person name="Straub T."/>
            <person name="Salamzade R."/>
            <person name="Saavedra J."/>
            <person name="Lebreton F."/>
            <person name="Prichula J."/>
            <person name="Schaufler K."/>
            <person name="Gaca A."/>
            <person name="Sgardioli B."/>
            <person name="Wagenaar J."/>
            <person name="Strong T."/>
        </authorList>
    </citation>
    <scope>NUCLEOTIDE SEQUENCE [LARGE SCALE GENOMIC DNA]</scope>
    <source>
        <strain evidence="14 15">669A</strain>
    </source>
</reference>
<dbReference type="Pfam" id="PF02687">
    <property type="entry name" value="FtsX"/>
    <property type="match status" value="1"/>
</dbReference>
<evidence type="ECO:0000256" key="4">
    <source>
        <dbReference type="ARBA" id="ARBA00022475"/>
    </source>
</evidence>
<sequence>MIGYQIKKVWKESWQNITRHRFLSIVSWLIAAVSLLFFSFLVILLLNVSHFSQQAKDSIQIQVFVDSAADAERIQSMEQEIYALGNIDSVTLVSKDEGMAQLVEQYGSSFEMLEGDTNPLYDRLDVKVEDNSQIQATIRHIRQLPDVFQASYGDEAADTLLSGLRRVQWTGFAMLAFALLVTGLILFATLSMSIKARQEEIKTRILLGATRGYIYRPFFLQSVLLTGLGGLVAGAIMLGGYHRLLTRWVTIPLGYQWLEFSTLLPLVIGANILLAIIIGGMSASLAIRSSIKYAN</sequence>
<dbReference type="InterPro" id="IPR004513">
    <property type="entry name" value="FtsX"/>
</dbReference>
<proteinExistence type="inferred from homology"/>
<evidence type="ECO:0000256" key="11">
    <source>
        <dbReference type="SAM" id="Phobius"/>
    </source>
</evidence>
<dbReference type="InterPro" id="IPR040690">
    <property type="entry name" value="FtsX_ECD"/>
</dbReference>
<feature type="transmembrane region" description="Helical" evidence="11">
    <location>
        <begin position="213"/>
        <end position="242"/>
    </location>
</feature>
<feature type="transmembrane region" description="Helical" evidence="11">
    <location>
        <begin position="262"/>
        <end position="287"/>
    </location>
</feature>
<comment type="caution">
    <text evidence="14">The sequence shown here is derived from an EMBL/GenBank/DDBJ whole genome shotgun (WGS) entry which is preliminary data.</text>
</comment>
<evidence type="ECO:0000256" key="10">
    <source>
        <dbReference type="PIRNR" id="PIRNR003097"/>
    </source>
</evidence>
<evidence type="ECO:0000256" key="3">
    <source>
        <dbReference type="ARBA" id="ARBA00021907"/>
    </source>
</evidence>
<dbReference type="PANTHER" id="PTHR47755:SF1">
    <property type="entry name" value="CELL DIVISION PROTEIN FTSX"/>
    <property type="match status" value="1"/>
</dbReference>
<dbReference type="RefSeq" id="WP_207674816.1">
    <property type="nucleotide sequence ID" value="NZ_JAFREM010000028.1"/>
</dbReference>
<comment type="function">
    <text evidence="10">Part of the ABC transporter FtsEX involved in asymmetric cellular division facilitating the initiation of sporulation.</text>
</comment>
<keyword evidence="7 11" id="KW-1133">Transmembrane helix</keyword>
<feature type="domain" description="FtsX extracellular" evidence="13">
    <location>
        <begin position="59"/>
        <end position="147"/>
    </location>
</feature>
<dbReference type="Gene3D" id="3.30.70.3040">
    <property type="match status" value="1"/>
</dbReference>
<evidence type="ECO:0000256" key="9">
    <source>
        <dbReference type="ARBA" id="ARBA00023306"/>
    </source>
</evidence>
<evidence type="ECO:0000256" key="8">
    <source>
        <dbReference type="ARBA" id="ARBA00023136"/>
    </source>
</evidence>
<feature type="transmembrane region" description="Helical" evidence="11">
    <location>
        <begin position="169"/>
        <end position="192"/>
    </location>
</feature>
<dbReference type="PANTHER" id="PTHR47755">
    <property type="entry name" value="CELL DIVISION PROTEIN FTSX"/>
    <property type="match status" value="1"/>
</dbReference>
<evidence type="ECO:0000259" key="13">
    <source>
        <dbReference type="Pfam" id="PF18075"/>
    </source>
</evidence>
<dbReference type="PIRSF" id="PIRSF003097">
    <property type="entry name" value="FtsX"/>
    <property type="match status" value="1"/>
</dbReference>
<evidence type="ECO:0000256" key="7">
    <source>
        <dbReference type="ARBA" id="ARBA00022989"/>
    </source>
</evidence>
<keyword evidence="15" id="KW-1185">Reference proteome</keyword>
<evidence type="ECO:0000259" key="12">
    <source>
        <dbReference type="Pfam" id="PF02687"/>
    </source>
</evidence>
<name>A0ABS3LDX0_9ENTE</name>
<dbReference type="EMBL" id="JAFREM010000028">
    <property type="protein sequence ID" value="MBO1307822.1"/>
    <property type="molecule type" value="Genomic_DNA"/>
</dbReference>
<dbReference type="Pfam" id="PF18075">
    <property type="entry name" value="FtsX_ECD"/>
    <property type="match status" value="1"/>
</dbReference>
<dbReference type="Proteomes" id="UP000664601">
    <property type="component" value="Unassembled WGS sequence"/>
</dbReference>
<keyword evidence="4 10" id="KW-1003">Cell membrane</keyword>
<feature type="transmembrane region" description="Helical" evidence="11">
    <location>
        <begin position="21"/>
        <end position="46"/>
    </location>
</feature>
<protein>
    <recommendedName>
        <fullName evidence="3 10">Cell division protein FtsX</fullName>
    </recommendedName>
</protein>
<evidence type="ECO:0000313" key="15">
    <source>
        <dbReference type="Proteomes" id="UP000664601"/>
    </source>
</evidence>
<evidence type="ECO:0000256" key="5">
    <source>
        <dbReference type="ARBA" id="ARBA00022618"/>
    </source>
</evidence>
<keyword evidence="8 10" id="KW-0472">Membrane</keyword>
<keyword evidence="5 10" id="KW-0132">Cell division</keyword>
<keyword evidence="9 10" id="KW-0131">Cell cycle</keyword>
<keyword evidence="6 11" id="KW-0812">Transmembrane</keyword>
<feature type="domain" description="ABC3 transporter permease C-terminal" evidence="12">
    <location>
        <begin position="173"/>
        <end position="288"/>
    </location>
</feature>
<organism evidence="14 15">
    <name type="scientific">Candidatus Enterococcus moelleringii</name>
    <dbReference type="NCBI Taxonomy" id="2815325"/>
    <lineage>
        <taxon>Bacteria</taxon>
        <taxon>Bacillati</taxon>
        <taxon>Bacillota</taxon>
        <taxon>Bacilli</taxon>
        <taxon>Lactobacillales</taxon>
        <taxon>Enterococcaceae</taxon>
        <taxon>Enterococcus</taxon>
    </lineage>
</organism>